<accession>A0ABQ8SH79</accession>
<gene>
    <name evidence="1" type="ORF">ANN_15492</name>
</gene>
<name>A0ABQ8SH79_PERAM</name>
<evidence type="ECO:0000313" key="1">
    <source>
        <dbReference type="EMBL" id="KAJ4433234.1"/>
    </source>
</evidence>
<protein>
    <recommendedName>
        <fullName evidence="3">Transposase</fullName>
    </recommendedName>
</protein>
<comment type="caution">
    <text evidence="1">The sequence shown here is derived from an EMBL/GenBank/DDBJ whole genome shotgun (WGS) entry which is preliminary data.</text>
</comment>
<keyword evidence="2" id="KW-1185">Reference proteome</keyword>
<dbReference type="Proteomes" id="UP001148838">
    <property type="component" value="Unassembled WGS sequence"/>
</dbReference>
<dbReference type="PANTHER" id="PTHR47326">
    <property type="entry name" value="TRANSPOSABLE ELEMENT TC3 TRANSPOSASE-LIKE PROTEIN"/>
    <property type="match status" value="1"/>
</dbReference>
<sequence length="283" mass="32654">MAERLVSLTPNPAVPGSIPSQDELSGLLEENVHDHPDTIIHIIDESSDDDAEDNIEFDDEVFDSDKNPEKYWEEYAAHGEKHNNTELHALYSSSDIIRNIKSRRLGWAGYVARMGGSRNAYRVLVGRPEEERPLGRPRRRWEDNIKMDLREVVYDGAKILENRCCRPKVSNDFVEQTQELFTLSPVKSTRRVSYEFRIPRTIHKGLGKSLRIGAYNVQIGLLQPGESIKRRNFSERILDRIDDDVKFVKRIVFCDETAILISNKVQIHCVRMWSTLNPYSTDV</sequence>
<dbReference type="PANTHER" id="PTHR47326:SF1">
    <property type="entry name" value="HTH PSQ-TYPE DOMAIN-CONTAINING PROTEIN"/>
    <property type="match status" value="1"/>
</dbReference>
<evidence type="ECO:0000313" key="2">
    <source>
        <dbReference type="Proteomes" id="UP001148838"/>
    </source>
</evidence>
<reference evidence="1 2" key="1">
    <citation type="journal article" date="2022" name="Allergy">
        <title>Genome assembly and annotation of Periplaneta americana reveal a comprehensive cockroach allergen profile.</title>
        <authorList>
            <person name="Wang L."/>
            <person name="Xiong Q."/>
            <person name="Saelim N."/>
            <person name="Wang L."/>
            <person name="Nong W."/>
            <person name="Wan A.T."/>
            <person name="Shi M."/>
            <person name="Liu X."/>
            <person name="Cao Q."/>
            <person name="Hui J.H.L."/>
            <person name="Sookrung N."/>
            <person name="Leung T.F."/>
            <person name="Tungtrongchitr A."/>
            <person name="Tsui S.K.W."/>
        </authorList>
    </citation>
    <scope>NUCLEOTIDE SEQUENCE [LARGE SCALE GENOMIC DNA]</scope>
    <source>
        <strain evidence="1">PWHHKU_190912</strain>
    </source>
</reference>
<dbReference type="EMBL" id="JAJSOF020000027">
    <property type="protein sequence ID" value="KAJ4433234.1"/>
    <property type="molecule type" value="Genomic_DNA"/>
</dbReference>
<organism evidence="1 2">
    <name type="scientific">Periplaneta americana</name>
    <name type="common">American cockroach</name>
    <name type="synonym">Blatta americana</name>
    <dbReference type="NCBI Taxonomy" id="6978"/>
    <lineage>
        <taxon>Eukaryota</taxon>
        <taxon>Metazoa</taxon>
        <taxon>Ecdysozoa</taxon>
        <taxon>Arthropoda</taxon>
        <taxon>Hexapoda</taxon>
        <taxon>Insecta</taxon>
        <taxon>Pterygota</taxon>
        <taxon>Neoptera</taxon>
        <taxon>Polyneoptera</taxon>
        <taxon>Dictyoptera</taxon>
        <taxon>Blattodea</taxon>
        <taxon>Blattoidea</taxon>
        <taxon>Blattidae</taxon>
        <taxon>Blattinae</taxon>
        <taxon>Periplaneta</taxon>
    </lineage>
</organism>
<proteinExistence type="predicted"/>
<evidence type="ECO:0008006" key="3">
    <source>
        <dbReference type="Google" id="ProtNLM"/>
    </source>
</evidence>